<accession>A0A368RLM9</accession>
<name>A0A368RLM9_SETIT</name>
<dbReference type="InterPro" id="IPR018527">
    <property type="entry name" value="Rubredoxin_Fe_BS"/>
</dbReference>
<dbReference type="GO" id="GO:0046872">
    <property type="term" value="F:metal ion binding"/>
    <property type="evidence" value="ECO:0007669"/>
    <property type="project" value="UniProtKB-KW"/>
</dbReference>
<evidence type="ECO:0000256" key="1">
    <source>
        <dbReference type="ARBA" id="ARBA00022723"/>
    </source>
</evidence>
<organism evidence="2">
    <name type="scientific">Setaria italica</name>
    <name type="common">Foxtail millet</name>
    <name type="synonym">Panicum italicum</name>
    <dbReference type="NCBI Taxonomy" id="4555"/>
    <lineage>
        <taxon>Eukaryota</taxon>
        <taxon>Viridiplantae</taxon>
        <taxon>Streptophyta</taxon>
        <taxon>Embryophyta</taxon>
        <taxon>Tracheophyta</taxon>
        <taxon>Spermatophyta</taxon>
        <taxon>Magnoliopsida</taxon>
        <taxon>Liliopsida</taxon>
        <taxon>Poales</taxon>
        <taxon>Poaceae</taxon>
        <taxon>PACMAD clade</taxon>
        <taxon>Panicoideae</taxon>
        <taxon>Panicodae</taxon>
        <taxon>Paniceae</taxon>
        <taxon>Cenchrinae</taxon>
        <taxon>Setaria</taxon>
    </lineage>
</organism>
<dbReference type="PROSITE" id="PS00202">
    <property type="entry name" value="RUBREDOXIN"/>
    <property type="match status" value="1"/>
</dbReference>
<keyword evidence="1" id="KW-0479">Metal-binding</keyword>
<dbReference type="AlphaFoldDB" id="A0A368RLM9"/>
<evidence type="ECO:0000313" key="2">
    <source>
        <dbReference type="EMBL" id="RCV31109.1"/>
    </source>
</evidence>
<dbReference type="EMBL" id="CM003533">
    <property type="protein sequence ID" value="RCV31109.1"/>
    <property type="molecule type" value="Genomic_DNA"/>
</dbReference>
<sequence length="87" mass="10175">MTSPLPCRPSPSPSRHILFLRKKQQRLLFFFPMTSCWCCPTCGCLPYRSAAAEILEEGDKKRQRKRRGGEEGVAQTLGFWRIKVRWF</sequence>
<proteinExistence type="predicted"/>
<gene>
    <name evidence="2" type="ORF">SETIT_6G150300v2</name>
</gene>
<protein>
    <submittedName>
        <fullName evidence="2">Uncharacterized protein</fullName>
    </submittedName>
</protein>
<reference evidence="2" key="1">
    <citation type="journal article" date="2012" name="Nat. Biotechnol.">
        <title>Reference genome sequence of the model plant Setaria.</title>
        <authorList>
            <person name="Bennetzen J.L."/>
            <person name="Schmutz J."/>
            <person name="Wang H."/>
            <person name="Percifield R."/>
            <person name="Hawkins J."/>
            <person name="Pontaroli A.C."/>
            <person name="Estep M."/>
            <person name="Feng L."/>
            <person name="Vaughn J.N."/>
            <person name="Grimwood J."/>
            <person name="Jenkins J."/>
            <person name="Barry K."/>
            <person name="Lindquist E."/>
            <person name="Hellsten U."/>
            <person name="Deshpande S."/>
            <person name="Wang X."/>
            <person name="Wu X."/>
            <person name="Mitros T."/>
            <person name="Triplett J."/>
            <person name="Yang X."/>
            <person name="Ye C.Y."/>
            <person name="Mauro-Herrera M."/>
            <person name="Wang L."/>
            <person name="Li P."/>
            <person name="Sharma M."/>
            <person name="Sharma R."/>
            <person name="Ronald P.C."/>
            <person name="Panaud O."/>
            <person name="Kellogg E.A."/>
            <person name="Brutnell T.P."/>
            <person name="Doust A.N."/>
            <person name="Tuskan G.A."/>
            <person name="Rokhsar D."/>
            <person name="Devos K.M."/>
        </authorList>
    </citation>
    <scope>NUCLEOTIDE SEQUENCE [LARGE SCALE GENOMIC DNA]</scope>
    <source>
        <strain evidence="2">Yugu1</strain>
    </source>
</reference>
<reference evidence="2" key="2">
    <citation type="submission" date="2015-07" db="EMBL/GenBank/DDBJ databases">
        <authorList>
            <person name="Noorani M."/>
        </authorList>
    </citation>
    <scope>NUCLEOTIDE SEQUENCE</scope>
    <source>
        <strain evidence="2">Yugu1</strain>
    </source>
</reference>